<sequence length="460" mass="51977">MPLMASAKVSPEEAAKLGIEGTELTPMGAIRAGNADGSIPAWDGGIKTPPVGYTQGGWYIDPYADDKILFTITAQNHEQYKDRLSAGQIAMLKKYPDSYKLNVYPTRRSASYPKEIYENSIWNATNTEFCNPSLGKDREERCVKREVYRPGIFFPIPKTGGEAMWNHTYYWFGKYYTVTHYGFNAFADGTYAEFATRERWIVPAAMNPDEIPKGDVFTRNGGAAWCFSQETLAPPRNAGSIFGGCNYFETTDFDAYLYVPGQRRVRKAPEIGFYDSPSSNSDGLRTADSKYMGAMTGDVEWYTWTAERKEMFVPYNAYKMAQPGISMKDIVRPGHINSDLVRYELHRVWAIEGKIKPGFRHLSPHRVTYIDEDSWAGVASDMYDAQDNLWRVSEGYLLNYYDVPTVHHFADDHSDLINGRHASNAGWPNISGNPGDLINYHVMPDPDVQTPAGLRKYGMR</sequence>
<dbReference type="AlphaFoldDB" id="A0A1B1YVR8"/>
<dbReference type="Gene3D" id="2.50.20.10">
    <property type="entry name" value="Lipoprotein localisation LolA/LolB/LppX"/>
    <property type="match status" value="1"/>
</dbReference>
<organism evidence="1 2">
    <name type="scientific">Immundisolibacter cernigliae</name>
    <dbReference type="NCBI Taxonomy" id="1810504"/>
    <lineage>
        <taxon>Bacteria</taxon>
        <taxon>Pseudomonadati</taxon>
        <taxon>Pseudomonadota</taxon>
        <taxon>Gammaproteobacteria</taxon>
        <taxon>Immundisolibacterales</taxon>
        <taxon>Immundisolibacteraceae</taxon>
        <taxon>Immundisolibacter</taxon>
    </lineage>
</organism>
<accession>A0A1B1YVR8</accession>
<dbReference type="KEGG" id="gbi:PG2T_12350"/>
<gene>
    <name evidence="1" type="ORF">PG2T_12350</name>
</gene>
<evidence type="ECO:0000313" key="2">
    <source>
        <dbReference type="Proteomes" id="UP000092952"/>
    </source>
</evidence>
<dbReference type="EMBL" id="CP014671">
    <property type="protein sequence ID" value="ANX04881.1"/>
    <property type="molecule type" value="Genomic_DNA"/>
</dbReference>
<protein>
    <recommendedName>
        <fullName evidence="3">Outer membrane lipoprotein-sorting protein</fullName>
    </recommendedName>
</protein>
<dbReference type="STRING" id="1810504.PG2T_12350"/>
<proteinExistence type="predicted"/>
<reference evidence="2" key="1">
    <citation type="submission" date="2016-03" db="EMBL/GenBank/DDBJ databases">
        <title>Complete genome sequence of Solimmundus cernigliae, representing a novel lineage of polycyclic aromatic hydrocarbon degraders within the Gammaproteobacteria.</title>
        <authorList>
            <person name="Singleton D.R."/>
            <person name="Dickey A.N."/>
            <person name="Scholl E.H."/>
            <person name="Wright F.A."/>
            <person name="Aitken M.D."/>
        </authorList>
    </citation>
    <scope>NUCLEOTIDE SEQUENCE [LARGE SCALE GENOMIC DNA]</scope>
    <source>
        <strain evidence="2">TR3.2</strain>
    </source>
</reference>
<name>A0A1B1YVR8_9GAMM</name>
<evidence type="ECO:0000313" key="1">
    <source>
        <dbReference type="EMBL" id="ANX04881.1"/>
    </source>
</evidence>
<evidence type="ECO:0008006" key="3">
    <source>
        <dbReference type="Google" id="ProtNLM"/>
    </source>
</evidence>
<dbReference type="Proteomes" id="UP000092952">
    <property type="component" value="Chromosome"/>
</dbReference>
<dbReference type="InterPro" id="IPR010752">
    <property type="entry name" value="DUF1329"/>
</dbReference>
<keyword evidence="2" id="KW-1185">Reference proteome</keyword>
<dbReference type="Pfam" id="PF07044">
    <property type="entry name" value="DUF1329"/>
    <property type="match status" value="1"/>
</dbReference>
<dbReference type="InParanoid" id="A0A1B1YVR8"/>